<evidence type="ECO:0000256" key="2">
    <source>
        <dbReference type="ARBA" id="ARBA00007262"/>
    </source>
</evidence>
<protein>
    <submittedName>
        <fullName evidence="8">Uncharacterized protein</fullName>
    </submittedName>
</protein>
<dbReference type="Proteomes" id="UP000663843">
    <property type="component" value="Unassembled WGS sequence"/>
</dbReference>
<keyword evidence="5 7" id="KW-0472">Membrane</keyword>
<feature type="transmembrane region" description="Helical" evidence="7">
    <location>
        <begin position="36"/>
        <end position="55"/>
    </location>
</feature>
<sequence>MSTPWYKRAAKVTGVGLGVGAAVFVAPPLLGFTTAGIAAGSIAAGIQSVVYGAAIPAGGWFATMQSIGATATVVPALMAGGGAAMGAMFGTENEDPDNSNGENNGGNNNGGGDGGGGNGGGGNGGSNESGPAKKKKKKKTGSDGEKEETGSDEEAIEKKKPESKDKNDHGLGGDELQQSMGTLEDDDPPKIGLNYAGKHNRAVFKPQ</sequence>
<name>A0A8H3HNB2_9AGAM</name>
<comment type="caution">
    <text evidence="8">The sequence shown here is derived from an EMBL/GenBank/DDBJ whole genome shotgun (WGS) entry which is preliminary data.</text>
</comment>
<feature type="compositionally biased region" description="Gly residues" evidence="6">
    <location>
        <begin position="103"/>
        <end position="127"/>
    </location>
</feature>
<evidence type="ECO:0000256" key="7">
    <source>
        <dbReference type="SAM" id="Phobius"/>
    </source>
</evidence>
<feature type="compositionally biased region" description="Basic and acidic residues" evidence="6">
    <location>
        <begin position="156"/>
        <end position="172"/>
    </location>
</feature>
<dbReference type="Pfam" id="PF06140">
    <property type="entry name" value="Ifi-6-16"/>
    <property type="match status" value="1"/>
</dbReference>
<dbReference type="GO" id="GO:0016020">
    <property type="term" value="C:membrane"/>
    <property type="evidence" value="ECO:0007669"/>
    <property type="project" value="UniProtKB-SubCell"/>
</dbReference>
<feature type="region of interest" description="Disordered" evidence="6">
    <location>
        <begin position="88"/>
        <end position="207"/>
    </location>
</feature>
<evidence type="ECO:0000313" key="9">
    <source>
        <dbReference type="Proteomes" id="UP000663843"/>
    </source>
</evidence>
<proteinExistence type="inferred from homology"/>
<gene>
    <name evidence="8" type="ORF">RDB_LOCUS179864</name>
</gene>
<feature type="compositionally biased region" description="Basic and acidic residues" evidence="6">
    <location>
        <begin position="140"/>
        <end position="149"/>
    </location>
</feature>
<keyword evidence="4 7" id="KW-1133">Transmembrane helix</keyword>
<evidence type="ECO:0000256" key="6">
    <source>
        <dbReference type="SAM" id="MobiDB-lite"/>
    </source>
</evidence>
<reference evidence="8" key="1">
    <citation type="submission" date="2021-01" db="EMBL/GenBank/DDBJ databases">
        <authorList>
            <person name="Kaushik A."/>
        </authorList>
    </citation>
    <scope>NUCLEOTIDE SEQUENCE</scope>
    <source>
        <strain evidence="8">AG2-2IIIB</strain>
    </source>
</reference>
<organism evidence="8 9">
    <name type="scientific">Rhizoctonia solani</name>
    <dbReference type="NCBI Taxonomy" id="456999"/>
    <lineage>
        <taxon>Eukaryota</taxon>
        <taxon>Fungi</taxon>
        <taxon>Dikarya</taxon>
        <taxon>Basidiomycota</taxon>
        <taxon>Agaricomycotina</taxon>
        <taxon>Agaricomycetes</taxon>
        <taxon>Cantharellales</taxon>
        <taxon>Ceratobasidiaceae</taxon>
        <taxon>Rhizoctonia</taxon>
    </lineage>
</organism>
<evidence type="ECO:0000313" key="8">
    <source>
        <dbReference type="EMBL" id="CAE6531850.1"/>
    </source>
</evidence>
<dbReference type="EMBL" id="CAJMWT010008243">
    <property type="protein sequence ID" value="CAE6531850.1"/>
    <property type="molecule type" value="Genomic_DNA"/>
</dbReference>
<evidence type="ECO:0000256" key="1">
    <source>
        <dbReference type="ARBA" id="ARBA00004141"/>
    </source>
</evidence>
<dbReference type="PANTHER" id="PTHR16932">
    <property type="entry name" value="INTERFERON ALPHA-INDUCIBLE PROTEIN 27"/>
    <property type="match status" value="1"/>
</dbReference>
<feature type="transmembrane region" description="Helical" evidence="7">
    <location>
        <begin position="67"/>
        <end position="89"/>
    </location>
</feature>
<feature type="compositionally biased region" description="Basic residues" evidence="6">
    <location>
        <begin position="198"/>
        <end position="207"/>
    </location>
</feature>
<feature type="transmembrane region" description="Helical" evidence="7">
    <location>
        <begin position="12"/>
        <end position="30"/>
    </location>
</feature>
<evidence type="ECO:0000256" key="3">
    <source>
        <dbReference type="ARBA" id="ARBA00022692"/>
    </source>
</evidence>
<evidence type="ECO:0000256" key="5">
    <source>
        <dbReference type="ARBA" id="ARBA00023136"/>
    </source>
</evidence>
<accession>A0A8H3HNB2</accession>
<dbReference type="AlphaFoldDB" id="A0A8H3HNB2"/>
<comment type="similarity">
    <text evidence="2">Belongs to the IFI6/IFI27 family.</text>
</comment>
<dbReference type="PANTHER" id="PTHR16932:SF18">
    <property type="entry name" value="INTERFERON, ALPHA-INDUCIBLE PROTEIN 27-LIKE 2"/>
    <property type="match status" value="1"/>
</dbReference>
<dbReference type="InterPro" id="IPR038213">
    <property type="entry name" value="IFI6/IFI27-like_sf"/>
</dbReference>
<dbReference type="Gene3D" id="6.10.110.10">
    <property type="match status" value="1"/>
</dbReference>
<dbReference type="InterPro" id="IPR009311">
    <property type="entry name" value="IFI6/IFI27-like"/>
</dbReference>
<comment type="subcellular location">
    <subcellularLocation>
        <location evidence="1">Membrane</location>
        <topology evidence="1">Multi-pass membrane protein</topology>
    </subcellularLocation>
</comment>
<keyword evidence="3 7" id="KW-0812">Transmembrane</keyword>
<evidence type="ECO:0000256" key="4">
    <source>
        <dbReference type="ARBA" id="ARBA00022989"/>
    </source>
</evidence>